<proteinExistence type="predicted"/>
<accession>A0AAP5I3D0</accession>
<evidence type="ECO:0000313" key="3">
    <source>
        <dbReference type="Proteomes" id="UP000667802"/>
    </source>
</evidence>
<dbReference type="Proteomes" id="UP000667802">
    <property type="component" value="Unassembled WGS sequence"/>
</dbReference>
<evidence type="ECO:0000313" key="2">
    <source>
        <dbReference type="EMBL" id="MDR9893007.1"/>
    </source>
</evidence>
<reference evidence="3" key="1">
    <citation type="journal article" date="2021" name="Science">
        <title>Hunting the eagle killer: A cyanobacterial neurotoxin causes vacuolar myelinopathy.</title>
        <authorList>
            <person name="Breinlinger S."/>
            <person name="Phillips T.J."/>
            <person name="Haram B.N."/>
            <person name="Mares J."/>
            <person name="Martinez Yerena J.A."/>
            <person name="Hrouzek P."/>
            <person name="Sobotka R."/>
            <person name="Henderson W.M."/>
            <person name="Schmieder P."/>
            <person name="Williams S.M."/>
            <person name="Lauderdale J.D."/>
            <person name="Wilde H.D."/>
            <person name="Gerrin W."/>
            <person name="Kust A."/>
            <person name="Washington J.W."/>
            <person name="Wagner C."/>
            <person name="Geier B."/>
            <person name="Liebeke M."/>
            <person name="Enke H."/>
            <person name="Niedermeyer T.H.J."/>
            <person name="Wilde S.B."/>
        </authorList>
    </citation>
    <scope>NUCLEOTIDE SEQUENCE [LARGE SCALE GENOMIC DNA]</scope>
    <source>
        <strain evidence="3">Thurmond2011</strain>
    </source>
</reference>
<comment type="caution">
    <text evidence="2">The sequence shown here is derived from an EMBL/GenBank/DDBJ whole genome shotgun (WGS) entry which is preliminary data.</text>
</comment>
<organism evidence="2 3">
    <name type="scientific">Aetokthonos hydrillicola Thurmond2011</name>
    <dbReference type="NCBI Taxonomy" id="2712845"/>
    <lineage>
        <taxon>Bacteria</taxon>
        <taxon>Bacillati</taxon>
        <taxon>Cyanobacteriota</taxon>
        <taxon>Cyanophyceae</taxon>
        <taxon>Nostocales</taxon>
        <taxon>Hapalosiphonaceae</taxon>
        <taxon>Aetokthonos</taxon>
    </lineage>
</organism>
<dbReference type="PANTHER" id="PTHR47485:SF1">
    <property type="entry name" value="THYLAKOID LUMENAL 17.4 KDA PROTEIN, CHLOROPLASTIC"/>
    <property type="match status" value="1"/>
</dbReference>
<dbReference type="PANTHER" id="PTHR47485">
    <property type="entry name" value="THYLAKOID LUMENAL 17.4 KDA PROTEIN, CHLOROPLASTIC"/>
    <property type="match status" value="1"/>
</dbReference>
<dbReference type="AlphaFoldDB" id="A0AAP5I3D0"/>
<sequence length="165" mass="18353">MSQPLISEELTKLFQAIVDEPTGKLSELAKVAGLNLSEDYIGADLSGEDLSRDNLSHANLSGANLHNANLRETNLNRANLSGANLSGANLYKTNFNRANLQDADLSNTDLSVATWSNTKWIDKNRDTNLENKEALDMFNFSESSRNRFKMNLTRLIFRLFPETSG</sequence>
<keyword evidence="1" id="KW-0677">Repeat</keyword>
<dbReference type="RefSeq" id="WP_208340269.1">
    <property type="nucleotide sequence ID" value="NZ_CAWQFN010000640.1"/>
</dbReference>
<dbReference type="Pfam" id="PF00805">
    <property type="entry name" value="Pentapeptide"/>
    <property type="match status" value="1"/>
</dbReference>
<gene>
    <name evidence="2" type="ORF">G7B40_000205</name>
</gene>
<name>A0AAP5I3D0_9CYAN</name>
<protein>
    <submittedName>
        <fullName evidence="2">Pentapeptide repeat-containing protein</fullName>
    </submittedName>
</protein>
<dbReference type="Gene3D" id="2.160.20.80">
    <property type="entry name" value="E3 ubiquitin-protein ligase SopA"/>
    <property type="match status" value="1"/>
</dbReference>
<keyword evidence="3" id="KW-1185">Reference proteome</keyword>
<dbReference type="InterPro" id="IPR001646">
    <property type="entry name" value="5peptide_repeat"/>
</dbReference>
<dbReference type="EMBL" id="JAALHA020000001">
    <property type="protein sequence ID" value="MDR9893007.1"/>
    <property type="molecule type" value="Genomic_DNA"/>
</dbReference>
<dbReference type="SUPFAM" id="SSF141571">
    <property type="entry name" value="Pentapeptide repeat-like"/>
    <property type="match status" value="1"/>
</dbReference>
<evidence type="ECO:0000256" key="1">
    <source>
        <dbReference type="ARBA" id="ARBA00022737"/>
    </source>
</evidence>